<dbReference type="InterPro" id="IPR029058">
    <property type="entry name" value="AB_hydrolase_fold"/>
</dbReference>
<dbReference type="GO" id="GO:0016020">
    <property type="term" value="C:membrane"/>
    <property type="evidence" value="ECO:0007669"/>
    <property type="project" value="TreeGrafter"/>
</dbReference>
<keyword evidence="4" id="KW-1185">Reference proteome</keyword>
<dbReference type="Pfam" id="PF00561">
    <property type="entry name" value="Abhydrolase_1"/>
    <property type="match status" value="1"/>
</dbReference>
<dbReference type="OrthoDB" id="9804723at2"/>
<dbReference type="PANTHER" id="PTHR43798">
    <property type="entry name" value="MONOACYLGLYCEROL LIPASE"/>
    <property type="match status" value="1"/>
</dbReference>
<dbReference type="PANTHER" id="PTHR43798:SF31">
    <property type="entry name" value="AB HYDROLASE SUPERFAMILY PROTEIN YCLE"/>
    <property type="match status" value="1"/>
</dbReference>
<dbReference type="InterPro" id="IPR000073">
    <property type="entry name" value="AB_hydrolase_1"/>
</dbReference>
<evidence type="ECO:0000256" key="1">
    <source>
        <dbReference type="ARBA" id="ARBA00022801"/>
    </source>
</evidence>
<reference evidence="3 4" key="1">
    <citation type="submission" date="2018-12" db="EMBL/GenBank/DDBJ databases">
        <authorList>
            <consortium name="Pathogen Informatics"/>
        </authorList>
    </citation>
    <scope>NUCLEOTIDE SEQUENCE [LARGE SCALE GENOMIC DNA]</scope>
    <source>
        <strain evidence="3 4">NCTC10437</strain>
    </source>
</reference>
<keyword evidence="1 3" id="KW-0378">Hydrolase</keyword>
<feature type="domain" description="AB hydrolase-1" evidence="2">
    <location>
        <begin position="20"/>
        <end position="119"/>
    </location>
</feature>
<protein>
    <submittedName>
        <fullName evidence="3">Putative hydrolase</fullName>
        <ecNumber evidence="3">3.8.1.3</ecNumber>
    </submittedName>
</protein>
<dbReference type="Proteomes" id="UP000279306">
    <property type="component" value="Chromosome"/>
</dbReference>
<dbReference type="EMBL" id="LR134356">
    <property type="protein sequence ID" value="VEG51926.1"/>
    <property type="molecule type" value="Genomic_DNA"/>
</dbReference>
<evidence type="ECO:0000259" key="2">
    <source>
        <dbReference type="Pfam" id="PF00561"/>
    </source>
</evidence>
<dbReference type="SUPFAM" id="SSF53474">
    <property type="entry name" value="alpha/beta-Hydrolases"/>
    <property type="match status" value="1"/>
</dbReference>
<gene>
    <name evidence="3" type="primary">dehH1_1</name>
    <name evidence="3" type="ORF">NCTC10437_01042</name>
</gene>
<evidence type="ECO:0000313" key="4">
    <source>
        <dbReference type="Proteomes" id="UP000279306"/>
    </source>
</evidence>
<dbReference type="AlphaFoldDB" id="A0A3S4TSS2"/>
<proteinExistence type="predicted"/>
<evidence type="ECO:0000313" key="3">
    <source>
        <dbReference type="EMBL" id="VEG51926.1"/>
    </source>
</evidence>
<dbReference type="Gene3D" id="3.40.50.1820">
    <property type="entry name" value="alpha/beta hydrolase"/>
    <property type="match status" value="1"/>
</dbReference>
<dbReference type="EC" id="3.8.1.3" evidence="3"/>
<dbReference type="KEGG" id="mauu:NCTC10437_01042"/>
<dbReference type="InterPro" id="IPR050266">
    <property type="entry name" value="AB_hydrolase_sf"/>
</dbReference>
<name>A0A3S4TSS2_MYCAU</name>
<sequence>MRTTSRGFGIHYTVDGAGPPLMLLGGTMLAARHWADLGYVDALARDWKVVNVDPLGHGDSDRPHDADCYTAEGVTADLVAVLDAEHIERATIWGYSRGGWLACGLAGRHPERAAHLVVGGYAMHAHDAEAARMLIPLAGFLRAGDWAAVWRAFGVSDKAFRKMIEDTNDPLAVAAAIEGSLRPTRFVDPASISCAATYYAGSRDWIMPHVRADVEALEQVGATLDVIAGGTHLGTYFGEVRPVLAAVTARLSDRG</sequence>
<accession>A0A3S4TSS2</accession>
<dbReference type="STRING" id="1791.GCA_001049355_05175"/>
<organism evidence="3 4">
    <name type="scientific">Mycolicibacterium aurum</name>
    <name type="common">Mycobacterium aurum</name>
    <dbReference type="NCBI Taxonomy" id="1791"/>
    <lineage>
        <taxon>Bacteria</taxon>
        <taxon>Bacillati</taxon>
        <taxon>Actinomycetota</taxon>
        <taxon>Actinomycetes</taxon>
        <taxon>Mycobacteriales</taxon>
        <taxon>Mycobacteriaceae</taxon>
        <taxon>Mycolicibacterium</taxon>
    </lineage>
</organism>
<dbReference type="RefSeq" id="WP_048635011.1">
    <property type="nucleotide sequence ID" value="NZ_CVQQ01000025.1"/>
</dbReference>
<dbReference type="GO" id="GO:0018785">
    <property type="term" value="F:haloacetate dehalogenase activity"/>
    <property type="evidence" value="ECO:0007669"/>
    <property type="project" value="UniProtKB-EC"/>
</dbReference>